<dbReference type="AlphaFoldDB" id="A0A655BSG7"/>
<dbReference type="Proteomes" id="UP000039541">
    <property type="component" value="Unassembled WGS sequence"/>
</dbReference>
<protein>
    <submittedName>
        <fullName evidence="1">Uncharacterized protein</fullName>
    </submittedName>
</protein>
<evidence type="ECO:0000313" key="1">
    <source>
        <dbReference type="EMBL" id="CNT72514.1"/>
    </source>
</evidence>
<organism evidence="1 4">
    <name type="scientific">Salmonella enterica subsp. enterica serovar Bovismorbificans</name>
    <dbReference type="NCBI Taxonomy" id="58097"/>
    <lineage>
        <taxon>Bacteria</taxon>
        <taxon>Pseudomonadati</taxon>
        <taxon>Pseudomonadota</taxon>
        <taxon>Gammaproteobacteria</taxon>
        <taxon>Enterobacterales</taxon>
        <taxon>Enterobacteriaceae</taxon>
        <taxon>Salmonella</taxon>
    </lineage>
</organism>
<dbReference type="EMBL" id="CQPA01000004">
    <property type="protein sequence ID" value="CNT72514.1"/>
    <property type="molecule type" value="Genomic_DNA"/>
</dbReference>
<sequence length="61" mass="7167">MANAGAGRHHAETTECLLSPFQEHITLMVTFHFQPHVFFKRIVIAEMIDRHRVVNNQINRR</sequence>
<proteinExistence type="predicted"/>
<dbReference type="Proteomes" id="UP000041314">
    <property type="component" value="Unassembled WGS sequence"/>
</dbReference>
<evidence type="ECO:0000313" key="3">
    <source>
        <dbReference type="Proteomes" id="UP000039541"/>
    </source>
</evidence>
<evidence type="ECO:0000313" key="4">
    <source>
        <dbReference type="Proteomes" id="UP000041314"/>
    </source>
</evidence>
<dbReference type="EMBL" id="CQPC01000068">
    <property type="protein sequence ID" value="CNU94693.1"/>
    <property type="molecule type" value="Genomic_DNA"/>
</dbReference>
<reference evidence="3 4" key="1">
    <citation type="submission" date="2015-03" db="EMBL/GenBank/DDBJ databases">
        <authorList>
            <consortium name="Pathogen Informatics"/>
        </authorList>
    </citation>
    <scope>NUCLEOTIDE SEQUENCE [LARGE SCALE GENOMIC DNA]</scope>
    <source>
        <strain evidence="2 3">3476</strain>
        <strain evidence="1 4">A1104</strain>
    </source>
</reference>
<evidence type="ECO:0000313" key="2">
    <source>
        <dbReference type="EMBL" id="CNU94693.1"/>
    </source>
</evidence>
<accession>A0A655BSG7</accession>
<gene>
    <name evidence="1" type="ORF">ERS008198_00813</name>
    <name evidence="2" type="ORF">ERS008202_03921</name>
</gene>
<name>A0A655BSG7_SALET</name>